<dbReference type="InterPro" id="IPR002938">
    <property type="entry name" value="FAD-bd"/>
</dbReference>
<dbReference type="RefSeq" id="XP_024579557.1">
    <property type="nucleotide sequence ID" value="XM_024729152.1"/>
</dbReference>
<dbReference type="EMBL" id="CCYD01000653">
    <property type="protein sequence ID" value="CEG43188.1"/>
    <property type="molecule type" value="Genomic_DNA"/>
</dbReference>
<proteinExistence type="predicted"/>
<keyword evidence="5" id="KW-1185">Reference proteome</keyword>
<evidence type="ECO:0000313" key="4">
    <source>
        <dbReference type="EMBL" id="CEG43188.1"/>
    </source>
</evidence>
<protein>
    <submittedName>
        <fullName evidence="4">Polyketide hydroxylase-like</fullName>
    </submittedName>
</protein>
<dbReference type="AlphaFoldDB" id="A0A0P1AQP7"/>
<dbReference type="Gene3D" id="3.50.50.60">
    <property type="entry name" value="FAD/NAD(P)-binding domain"/>
    <property type="match status" value="1"/>
</dbReference>
<dbReference type="InterPro" id="IPR050641">
    <property type="entry name" value="RIFMO-like"/>
</dbReference>
<evidence type="ECO:0000313" key="5">
    <source>
        <dbReference type="Proteomes" id="UP000054928"/>
    </source>
</evidence>
<accession>A0A0P1AQP7</accession>
<feature type="domain" description="FAD-binding" evidence="3">
    <location>
        <begin position="51"/>
        <end position="293"/>
    </location>
</feature>
<evidence type="ECO:0000259" key="3">
    <source>
        <dbReference type="Pfam" id="PF01494"/>
    </source>
</evidence>
<dbReference type="GO" id="GO:0006744">
    <property type="term" value="P:ubiquinone biosynthetic process"/>
    <property type="evidence" value="ECO:0007669"/>
    <property type="project" value="TreeGrafter"/>
</dbReference>
<dbReference type="Pfam" id="PF01494">
    <property type="entry name" value="FAD_binding_3"/>
    <property type="match status" value="1"/>
</dbReference>
<reference evidence="5" key="1">
    <citation type="submission" date="2014-09" db="EMBL/GenBank/DDBJ databases">
        <authorList>
            <person name="Sharma Rahul"/>
            <person name="Thines Marco"/>
        </authorList>
    </citation>
    <scope>NUCLEOTIDE SEQUENCE [LARGE SCALE GENOMIC DNA]</scope>
</reference>
<dbReference type="PANTHER" id="PTHR43004">
    <property type="entry name" value="TRK SYSTEM POTASSIUM UPTAKE PROTEIN"/>
    <property type="match status" value="1"/>
</dbReference>
<dbReference type="GO" id="GO:0005739">
    <property type="term" value="C:mitochondrion"/>
    <property type="evidence" value="ECO:0007669"/>
    <property type="project" value="TreeGrafter"/>
</dbReference>
<dbReference type="InterPro" id="IPR036188">
    <property type="entry name" value="FAD/NAD-bd_sf"/>
</dbReference>
<organism evidence="4 5">
    <name type="scientific">Plasmopara halstedii</name>
    <name type="common">Downy mildew of sunflower</name>
    <dbReference type="NCBI Taxonomy" id="4781"/>
    <lineage>
        <taxon>Eukaryota</taxon>
        <taxon>Sar</taxon>
        <taxon>Stramenopiles</taxon>
        <taxon>Oomycota</taxon>
        <taxon>Peronosporomycetes</taxon>
        <taxon>Peronosporales</taxon>
        <taxon>Peronosporaceae</taxon>
        <taxon>Plasmopara</taxon>
    </lineage>
</organism>
<dbReference type="PANTHER" id="PTHR43004:SF6">
    <property type="entry name" value="FAD_NAD(P)-BINDING OXIDOREDUCTASE FAMILY PROTEIN"/>
    <property type="match status" value="1"/>
</dbReference>
<keyword evidence="1" id="KW-0285">Flavoprotein</keyword>
<dbReference type="PRINTS" id="PR00420">
    <property type="entry name" value="RNGMNOXGNASE"/>
</dbReference>
<dbReference type="SUPFAM" id="SSF51905">
    <property type="entry name" value="FAD/NAD(P)-binding domain"/>
    <property type="match status" value="1"/>
</dbReference>
<dbReference type="GeneID" id="36408457"/>
<evidence type="ECO:0000256" key="2">
    <source>
        <dbReference type="ARBA" id="ARBA00022827"/>
    </source>
</evidence>
<dbReference type="OMA" id="AQQIMRV"/>
<dbReference type="Proteomes" id="UP000054928">
    <property type="component" value="Unassembled WGS sequence"/>
</dbReference>
<dbReference type="Gene3D" id="3.40.30.120">
    <property type="match status" value="1"/>
</dbReference>
<name>A0A0P1AQP7_PLAHL</name>
<sequence>MWCGQWRDYVYCTGVGKAREIARIDQFGPCIPRTKGENAVGNAGILRQSLAAISPTQFLHFPQNDFEMLLNEFLNENNVYVERGVELDDLKLPMESSATPEVTLRHLDTNTLEKTSFDYIIGADGAHSLVRQHCGIDLVGARNLQSIANIHFMSKSLSKAACENPAMLYFVFNTDVIGVLIAHDLKKGEWVFQIPFFPPQESMALDFSHTKCKTIIRHILPLNVTVGDDDITILSARQWRMEACVAKQYDDGNQRVFLVGDAAHQFPPAGGFGMNTGLQDAHNLAWKLALAIQLNTENFAADHNSISPSILLKSYGLERQLIARINTQLSLRNVARTMKIPRALNVAHDNALTVAKVINSAPMQLLPLQFQRAIAQQIMRVGKMPLSVLDEVKDAGVVGSTLGNLMRTNVRDIVSRRHGLGMVFYHFDIGFSYDAPLWSSQAKILMEDQALNKSAKFCSKVCDDDGIIYSPKFRVGERFPHFWCMSESKKVSSHDMMRLAGRNGKSGGSVVQFLLVVGGDDAAKVIHSCMFPASLAVSKHVSLVVLHPSAATRLAEVDASIKKAQRASIFNAVLSWHTLEDESDNKATPAFMDCKAIVLLRPDGHVGAMWKGEALNEFSSASLTHSMQRAVQLS</sequence>
<dbReference type="STRING" id="4781.A0A0P1AQP7"/>
<dbReference type="Gene3D" id="3.30.9.10">
    <property type="entry name" value="D-Amino Acid Oxidase, subunit A, domain 2"/>
    <property type="match status" value="1"/>
</dbReference>
<keyword evidence="2" id="KW-0274">FAD</keyword>
<dbReference type="GO" id="GO:0071949">
    <property type="term" value="F:FAD binding"/>
    <property type="evidence" value="ECO:0007669"/>
    <property type="project" value="InterPro"/>
</dbReference>
<evidence type="ECO:0000256" key="1">
    <source>
        <dbReference type="ARBA" id="ARBA00022630"/>
    </source>
</evidence>
<dbReference type="OrthoDB" id="1716816at2759"/>
<dbReference type="GO" id="GO:0016709">
    <property type="term" value="F:oxidoreductase activity, acting on paired donors, with incorporation or reduction of molecular oxygen, NAD(P)H as one donor, and incorporation of one atom of oxygen"/>
    <property type="evidence" value="ECO:0007669"/>
    <property type="project" value="UniProtKB-ARBA"/>
</dbReference>